<evidence type="ECO:0000256" key="1">
    <source>
        <dbReference type="ARBA" id="ARBA00004323"/>
    </source>
</evidence>
<dbReference type="Gene3D" id="3.20.20.80">
    <property type="entry name" value="Glycosidases"/>
    <property type="match status" value="1"/>
</dbReference>
<name>A0A2M8Q6G2_9CHLR</name>
<proteinExistence type="predicted"/>
<dbReference type="GO" id="GO:0016798">
    <property type="term" value="F:hydrolase activity, acting on glycosyl bonds"/>
    <property type="evidence" value="ECO:0007669"/>
    <property type="project" value="InterPro"/>
</dbReference>
<keyword evidence="3" id="KW-0378">Hydrolase</keyword>
<evidence type="ECO:0000256" key="3">
    <source>
        <dbReference type="ARBA" id="ARBA00022801"/>
    </source>
</evidence>
<sequence length="111" mass="11993">ESTWTYDRLSDLPAEPYVSRDRSVMGRHIEQAQRAGVDAFVVAWYGPTGASNQTEPNLAALLEEAAARGFKIAVLFETDSPFLGGVGAVSAALRHLLDVHGNHPAYLRVDG</sequence>
<feature type="non-terminal residue" evidence="8">
    <location>
        <position position="1"/>
    </location>
</feature>
<dbReference type="Pfam" id="PF16317">
    <property type="entry name" value="Glyco_hydro_99"/>
    <property type="match status" value="1"/>
</dbReference>
<organism evidence="8 9">
    <name type="scientific">Candidatus Thermofonsia Clade 3 bacterium</name>
    <dbReference type="NCBI Taxonomy" id="2364212"/>
    <lineage>
        <taxon>Bacteria</taxon>
        <taxon>Bacillati</taxon>
        <taxon>Chloroflexota</taxon>
        <taxon>Candidatus Thermofontia</taxon>
        <taxon>Candidatus Thermofonsia Clade 3</taxon>
    </lineage>
</organism>
<dbReference type="InterPro" id="IPR026071">
    <property type="entry name" value="Glyco_Hydrolase_99"/>
</dbReference>
<comment type="caution">
    <text evidence="8">The sequence shown here is derived from an EMBL/GenBank/DDBJ whole genome shotgun (WGS) entry which is preliminary data.</text>
</comment>
<evidence type="ECO:0000256" key="7">
    <source>
        <dbReference type="ARBA" id="ARBA00023136"/>
    </source>
</evidence>
<evidence type="ECO:0000256" key="6">
    <source>
        <dbReference type="ARBA" id="ARBA00023034"/>
    </source>
</evidence>
<dbReference type="AlphaFoldDB" id="A0A2M8Q6G2"/>
<protein>
    <submittedName>
        <fullName evidence="8">Uncharacterized protein</fullName>
    </submittedName>
</protein>
<keyword evidence="7" id="KW-0472">Membrane</keyword>
<keyword evidence="5" id="KW-1133">Transmembrane helix</keyword>
<comment type="subcellular location">
    <subcellularLocation>
        <location evidence="1">Golgi apparatus membrane</location>
        <topology evidence="1">Single-pass type II membrane protein</topology>
    </subcellularLocation>
</comment>
<dbReference type="Proteomes" id="UP000230790">
    <property type="component" value="Unassembled WGS sequence"/>
</dbReference>
<evidence type="ECO:0000313" key="8">
    <source>
        <dbReference type="EMBL" id="PJF45377.1"/>
    </source>
</evidence>
<evidence type="ECO:0000256" key="5">
    <source>
        <dbReference type="ARBA" id="ARBA00022989"/>
    </source>
</evidence>
<evidence type="ECO:0000256" key="4">
    <source>
        <dbReference type="ARBA" id="ARBA00022968"/>
    </source>
</evidence>
<keyword evidence="2" id="KW-0812">Transmembrane</keyword>
<evidence type="ECO:0000313" key="9">
    <source>
        <dbReference type="Proteomes" id="UP000230790"/>
    </source>
</evidence>
<reference evidence="8 9" key="1">
    <citation type="submission" date="2017-11" db="EMBL/GenBank/DDBJ databases">
        <title>Evolution of Phototrophy in the Chloroflexi Phylum Driven by Horizontal Gene Transfer.</title>
        <authorList>
            <person name="Ward L.M."/>
            <person name="Hemp J."/>
            <person name="Shih P.M."/>
            <person name="Mcglynn S.E."/>
            <person name="Fischer W."/>
        </authorList>
    </citation>
    <scope>NUCLEOTIDE SEQUENCE [LARGE SCALE GENOMIC DNA]</scope>
    <source>
        <strain evidence="8">JP3_7</strain>
    </source>
</reference>
<dbReference type="EMBL" id="PGTN01001155">
    <property type="protein sequence ID" value="PJF45377.1"/>
    <property type="molecule type" value="Genomic_DNA"/>
</dbReference>
<gene>
    <name evidence="8" type="ORF">CUN48_19195</name>
</gene>
<evidence type="ECO:0000256" key="2">
    <source>
        <dbReference type="ARBA" id="ARBA00022692"/>
    </source>
</evidence>
<feature type="non-terminal residue" evidence="8">
    <location>
        <position position="111"/>
    </location>
</feature>
<keyword evidence="6" id="KW-0333">Golgi apparatus</keyword>
<keyword evidence="4" id="KW-0735">Signal-anchor</keyword>
<accession>A0A2M8Q6G2</accession>